<dbReference type="AlphaFoldDB" id="A0A9D2KI46"/>
<keyword evidence="1" id="KW-0812">Transmembrane</keyword>
<reference evidence="2" key="1">
    <citation type="journal article" date="2021" name="PeerJ">
        <title>Extensive microbial diversity within the chicken gut microbiome revealed by metagenomics and culture.</title>
        <authorList>
            <person name="Gilroy R."/>
            <person name="Ravi A."/>
            <person name="Getino M."/>
            <person name="Pursley I."/>
            <person name="Horton D.L."/>
            <person name="Alikhan N.F."/>
            <person name="Baker D."/>
            <person name="Gharbi K."/>
            <person name="Hall N."/>
            <person name="Watson M."/>
            <person name="Adriaenssens E.M."/>
            <person name="Foster-Nyarko E."/>
            <person name="Jarju S."/>
            <person name="Secka A."/>
            <person name="Antonio M."/>
            <person name="Oren A."/>
            <person name="Chaudhuri R.R."/>
            <person name="La Ragione R."/>
            <person name="Hildebrand F."/>
            <person name="Pallen M.J."/>
        </authorList>
    </citation>
    <scope>NUCLEOTIDE SEQUENCE</scope>
    <source>
        <strain evidence="2">ChiHjej8B7-3636</strain>
    </source>
</reference>
<dbReference type="InterPro" id="IPR051784">
    <property type="entry name" value="Nod_factor_ABC_transporter"/>
</dbReference>
<comment type="caution">
    <text evidence="2">The sequence shown here is derived from an EMBL/GenBank/DDBJ whole genome shotgun (WGS) entry which is preliminary data.</text>
</comment>
<feature type="transmembrane region" description="Helical" evidence="1">
    <location>
        <begin position="161"/>
        <end position="180"/>
    </location>
</feature>
<accession>A0A9D2KI46</accession>
<keyword evidence="1" id="KW-1133">Transmembrane helix</keyword>
<dbReference type="Proteomes" id="UP000824220">
    <property type="component" value="Unassembled WGS sequence"/>
</dbReference>
<dbReference type="EMBL" id="DXAM01000134">
    <property type="protein sequence ID" value="HJA05056.1"/>
    <property type="molecule type" value="Genomic_DNA"/>
</dbReference>
<keyword evidence="1" id="KW-0472">Membrane</keyword>
<dbReference type="PANTHER" id="PTHR43229:SF2">
    <property type="entry name" value="NODULATION PROTEIN J"/>
    <property type="match status" value="1"/>
</dbReference>
<protein>
    <submittedName>
        <fullName evidence="2">ABC transporter permease</fullName>
    </submittedName>
</protein>
<feature type="transmembrane region" description="Helical" evidence="1">
    <location>
        <begin position="97"/>
        <end position="118"/>
    </location>
</feature>
<evidence type="ECO:0000313" key="3">
    <source>
        <dbReference type="Proteomes" id="UP000824220"/>
    </source>
</evidence>
<organism evidence="2 3">
    <name type="scientific">Candidatus Microbacterium stercoravium</name>
    <dbReference type="NCBI Taxonomy" id="2838697"/>
    <lineage>
        <taxon>Bacteria</taxon>
        <taxon>Bacillati</taxon>
        <taxon>Actinomycetota</taxon>
        <taxon>Actinomycetes</taxon>
        <taxon>Micrococcales</taxon>
        <taxon>Microbacteriaceae</taxon>
        <taxon>Microbacterium</taxon>
    </lineage>
</organism>
<sequence>MNTTYFRIELARVTRDIMSMFFTAVLPAFMYVIFGAVQAYGDTDIGNGNVAAYVMIGMAAYGAVTATVSIGGSAAVEQMQGWGRQLGLTPISDAQRIVTKASVAFVIAIIPVVLIYTIGAFTGAKANLEVWIVSGLLVLLGAAVFSFFGLLAGLLFRSEGAVGAASGSLVILAFLGNLFFPLEGVMLDIARFTPLYGIVALARYPLTEGYLASTTSSALEHDALWVPIVNIIVWGTIFVVATILVSRRGRARQ</sequence>
<evidence type="ECO:0000256" key="1">
    <source>
        <dbReference type="SAM" id="Phobius"/>
    </source>
</evidence>
<name>A0A9D2KI46_9MICO</name>
<feature type="transmembrane region" description="Helical" evidence="1">
    <location>
        <begin position="130"/>
        <end position="154"/>
    </location>
</feature>
<feature type="transmembrane region" description="Helical" evidence="1">
    <location>
        <begin position="52"/>
        <end position="76"/>
    </location>
</feature>
<feature type="transmembrane region" description="Helical" evidence="1">
    <location>
        <begin position="21"/>
        <end position="40"/>
    </location>
</feature>
<feature type="transmembrane region" description="Helical" evidence="1">
    <location>
        <begin position="224"/>
        <end position="245"/>
    </location>
</feature>
<evidence type="ECO:0000313" key="2">
    <source>
        <dbReference type="EMBL" id="HJA05056.1"/>
    </source>
</evidence>
<reference evidence="2" key="2">
    <citation type="submission" date="2021-04" db="EMBL/GenBank/DDBJ databases">
        <authorList>
            <person name="Gilroy R."/>
        </authorList>
    </citation>
    <scope>NUCLEOTIDE SEQUENCE</scope>
    <source>
        <strain evidence="2">ChiHjej8B7-3636</strain>
    </source>
</reference>
<gene>
    <name evidence="2" type="ORF">H9800_09395</name>
</gene>
<dbReference type="PANTHER" id="PTHR43229">
    <property type="entry name" value="NODULATION PROTEIN J"/>
    <property type="match status" value="1"/>
</dbReference>
<proteinExistence type="predicted"/>